<dbReference type="OrthoDB" id="5515508at2"/>
<dbReference type="Proteomes" id="UP000268094">
    <property type="component" value="Unassembled WGS sequence"/>
</dbReference>
<dbReference type="GO" id="GO:0003677">
    <property type="term" value="F:DNA binding"/>
    <property type="evidence" value="ECO:0007669"/>
    <property type="project" value="UniProtKB-KW"/>
</dbReference>
<evidence type="ECO:0000313" key="4">
    <source>
        <dbReference type="Proteomes" id="UP000268094"/>
    </source>
</evidence>
<proteinExistence type="predicted"/>
<evidence type="ECO:0000313" key="3">
    <source>
        <dbReference type="EMBL" id="RKG72844.1"/>
    </source>
</evidence>
<gene>
    <name evidence="3" type="ORF">D7V88_37495</name>
</gene>
<dbReference type="CDD" id="cd00093">
    <property type="entry name" value="HTH_XRE"/>
    <property type="match status" value="1"/>
</dbReference>
<dbReference type="InterPro" id="IPR010982">
    <property type="entry name" value="Lambda_DNA-bd_dom_sf"/>
</dbReference>
<dbReference type="PROSITE" id="PS50943">
    <property type="entry name" value="HTH_CROC1"/>
    <property type="match status" value="1"/>
</dbReference>
<dbReference type="GO" id="GO:0005829">
    <property type="term" value="C:cytosol"/>
    <property type="evidence" value="ECO:0007669"/>
    <property type="project" value="TreeGrafter"/>
</dbReference>
<dbReference type="AlphaFoldDB" id="A0A3A8HZ77"/>
<comment type="caution">
    <text evidence="3">The sequence shown here is derived from an EMBL/GenBank/DDBJ whole genome shotgun (WGS) entry which is preliminary data.</text>
</comment>
<accession>A0A3A8HZ77</accession>
<evidence type="ECO:0000256" key="1">
    <source>
        <dbReference type="ARBA" id="ARBA00023125"/>
    </source>
</evidence>
<feature type="domain" description="HTH cro/C1-type" evidence="2">
    <location>
        <begin position="14"/>
        <end position="67"/>
    </location>
</feature>
<dbReference type="SUPFAM" id="SSF47413">
    <property type="entry name" value="lambda repressor-like DNA-binding domains"/>
    <property type="match status" value="1"/>
</dbReference>
<keyword evidence="4" id="KW-1185">Reference proteome</keyword>
<dbReference type="PANTHER" id="PTHR46797:SF1">
    <property type="entry name" value="METHYLPHOSPHONATE SYNTHASE"/>
    <property type="match status" value="1"/>
</dbReference>
<dbReference type="Pfam" id="PF01381">
    <property type="entry name" value="HTH_3"/>
    <property type="match status" value="1"/>
</dbReference>
<dbReference type="InterPro" id="IPR001387">
    <property type="entry name" value="Cro/C1-type_HTH"/>
</dbReference>
<dbReference type="RefSeq" id="WP_120545358.1">
    <property type="nucleotide sequence ID" value="NZ_RAVZ01000443.1"/>
</dbReference>
<dbReference type="SMART" id="SM00530">
    <property type="entry name" value="HTH_XRE"/>
    <property type="match status" value="1"/>
</dbReference>
<dbReference type="EMBL" id="RAVZ01000443">
    <property type="protein sequence ID" value="RKG72844.1"/>
    <property type="molecule type" value="Genomic_DNA"/>
</dbReference>
<dbReference type="PANTHER" id="PTHR46797">
    <property type="entry name" value="HTH-TYPE TRANSCRIPTIONAL REGULATOR"/>
    <property type="match status" value="1"/>
</dbReference>
<evidence type="ECO:0000259" key="2">
    <source>
        <dbReference type="PROSITE" id="PS50943"/>
    </source>
</evidence>
<keyword evidence="1" id="KW-0238">DNA-binding</keyword>
<name>A0A3A8HZ77_9BACT</name>
<reference evidence="4" key="1">
    <citation type="submission" date="2018-09" db="EMBL/GenBank/DDBJ databases">
        <authorList>
            <person name="Livingstone P.G."/>
            <person name="Whitworth D.E."/>
        </authorList>
    </citation>
    <scope>NUCLEOTIDE SEQUENCE [LARGE SCALE GENOMIC DNA]</scope>
    <source>
        <strain evidence="4">CA054A</strain>
    </source>
</reference>
<sequence length="115" mass="12680">MDEQLGKKVGKAAREARARLGLTQAEIAATVGMNSMVYSRVERGKMVPSATMLCKLSMALRVTTDELLGLARPDTEARREAQKEPPALRRLVTLARELDEEKQEALVAMARALSR</sequence>
<dbReference type="GO" id="GO:0003700">
    <property type="term" value="F:DNA-binding transcription factor activity"/>
    <property type="evidence" value="ECO:0007669"/>
    <property type="project" value="TreeGrafter"/>
</dbReference>
<protein>
    <submittedName>
        <fullName evidence="3">XRE family transcriptional regulator</fullName>
    </submittedName>
</protein>
<organism evidence="3 4">
    <name type="scientific">Corallococcus terminator</name>
    <dbReference type="NCBI Taxonomy" id="2316733"/>
    <lineage>
        <taxon>Bacteria</taxon>
        <taxon>Pseudomonadati</taxon>
        <taxon>Myxococcota</taxon>
        <taxon>Myxococcia</taxon>
        <taxon>Myxococcales</taxon>
        <taxon>Cystobacterineae</taxon>
        <taxon>Myxococcaceae</taxon>
        <taxon>Corallococcus</taxon>
    </lineage>
</organism>
<dbReference type="InterPro" id="IPR050807">
    <property type="entry name" value="TransReg_Diox_bact_type"/>
</dbReference>
<dbReference type="Gene3D" id="1.10.260.40">
    <property type="entry name" value="lambda repressor-like DNA-binding domains"/>
    <property type="match status" value="1"/>
</dbReference>